<dbReference type="GO" id="GO:0005524">
    <property type="term" value="F:ATP binding"/>
    <property type="evidence" value="ECO:0007669"/>
    <property type="project" value="UniProtKB-UniRule"/>
</dbReference>
<dbReference type="InterPro" id="IPR014729">
    <property type="entry name" value="Rossmann-like_a/b/a_fold"/>
</dbReference>
<comment type="caution">
    <text evidence="17">The sequence shown here is derived from an EMBL/GenBank/DDBJ whole genome shotgun (WGS) entry which is preliminary data.</text>
</comment>
<keyword evidence="6 14" id="KW-0479">Metal-binding</keyword>
<evidence type="ECO:0000256" key="7">
    <source>
        <dbReference type="ARBA" id="ARBA00022741"/>
    </source>
</evidence>
<feature type="short sequence motif" description="'HIGH' region" evidence="14">
    <location>
        <begin position="66"/>
        <end position="76"/>
    </location>
</feature>
<comment type="function">
    <text evidence="12 14">Catalyzes the attachment of isoleucine to tRNA(Ile). As IleRS can inadvertently accommodate and process structurally similar amino acids such as valine, to avoid such errors it has two additional distinct tRNA(Ile)-dependent editing activities. One activity is designated as 'pretransfer' editing and involves the hydrolysis of activated Val-AMP. The other activity is designated 'posttransfer' editing and involves deacylation of mischarged Val-tRNA(Ile).</text>
</comment>
<dbReference type="NCBIfam" id="TIGR00392">
    <property type="entry name" value="ileS"/>
    <property type="match status" value="1"/>
</dbReference>
<evidence type="ECO:0000256" key="6">
    <source>
        <dbReference type="ARBA" id="ARBA00022723"/>
    </source>
</evidence>
<comment type="cofactor">
    <cofactor evidence="1 14">
        <name>Zn(2+)</name>
        <dbReference type="ChEBI" id="CHEBI:29105"/>
    </cofactor>
</comment>
<dbReference type="Pfam" id="PF00133">
    <property type="entry name" value="tRNA-synt_1"/>
    <property type="match status" value="1"/>
</dbReference>
<dbReference type="InterPro" id="IPR023586">
    <property type="entry name" value="Ile-tRNA-ligase_type2"/>
</dbReference>
<evidence type="ECO:0000256" key="8">
    <source>
        <dbReference type="ARBA" id="ARBA00022833"/>
    </source>
</evidence>
<evidence type="ECO:0000259" key="15">
    <source>
        <dbReference type="Pfam" id="PF00133"/>
    </source>
</evidence>
<keyword evidence="8 14" id="KW-0862">Zinc</keyword>
<evidence type="ECO:0000256" key="5">
    <source>
        <dbReference type="ARBA" id="ARBA00022598"/>
    </source>
</evidence>
<comment type="catalytic activity">
    <reaction evidence="13 14">
        <text>tRNA(Ile) + L-isoleucine + ATP = L-isoleucyl-tRNA(Ile) + AMP + diphosphate</text>
        <dbReference type="Rhea" id="RHEA:11060"/>
        <dbReference type="Rhea" id="RHEA-COMP:9666"/>
        <dbReference type="Rhea" id="RHEA-COMP:9695"/>
        <dbReference type="ChEBI" id="CHEBI:30616"/>
        <dbReference type="ChEBI" id="CHEBI:33019"/>
        <dbReference type="ChEBI" id="CHEBI:58045"/>
        <dbReference type="ChEBI" id="CHEBI:78442"/>
        <dbReference type="ChEBI" id="CHEBI:78528"/>
        <dbReference type="ChEBI" id="CHEBI:456215"/>
        <dbReference type="EC" id="6.1.1.5"/>
    </reaction>
</comment>
<dbReference type="Pfam" id="PF19302">
    <property type="entry name" value="DUF5915"/>
    <property type="match status" value="1"/>
</dbReference>
<keyword evidence="9 14" id="KW-0067">ATP-binding</keyword>
<dbReference type="Gene3D" id="3.40.50.620">
    <property type="entry name" value="HUPs"/>
    <property type="match status" value="2"/>
</dbReference>
<dbReference type="EC" id="6.1.1.5" evidence="14"/>
<comment type="domain">
    <text evidence="14">IleRS has two distinct active sites: one for aminoacylation and one for editing. The misactivated valine is translocated from the active site to the editing site, which sterically excludes the correctly activated isoleucine. The single editing site contains two valyl binding pockets, one specific for each substrate (Val-AMP or Val-tRNA(Ile)).</text>
</comment>
<gene>
    <name evidence="14" type="primary">ileS</name>
    <name evidence="17" type="ORF">CXX69_01575</name>
</gene>
<evidence type="ECO:0000256" key="10">
    <source>
        <dbReference type="ARBA" id="ARBA00022917"/>
    </source>
</evidence>
<evidence type="ECO:0000313" key="17">
    <source>
        <dbReference type="EMBL" id="PXF22107.1"/>
    </source>
</evidence>
<dbReference type="CDD" id="cd07961">
    <property type="entry name" value="Anticodon_Ia_Ile_ABEc"/>
    <property type="match status" value="1"/>
</dbReference>
<dbReference type="SUPFAM" id="SSF50677">
    <property type="entry name" value="ValRS/IleRS/LeuRS editing domain"/>
    <property type="match status" value="1"/>
</dbReference>
<keyword evidence="7 14" id="KW-0547">Nucleotide-binding</keyword>
<organism evidence="17 18">
    <name type="scientific">Candidatus Thalassarchaeum betae</name>
    <dbReference type="NCBI Taxonomy" id="2599289"/>
    <lineage>
        <taxon>Archaea</taxon>
        <taxon>Methanobacteriati</taxon>
        <taxon>Thermoplasmatota</taxon>
        <taxon>Candidatus Poseidoniia</taxon>
        <taxon>Candidatus Poseidoniales</taxon>
        <taxon>Candidatus Thalassarchaeaceae</taxon>
        <taxon>Candidatus Thalassarchaeum</taxon>
    </lineage>
</organism>
<dbReference type="InterPro" id="IPR002301">
    <property type="entry name" value="Ile-tRNA-ligase"/>
</dbReference>
<comment type="subunit">
    <text evidence="3 14">Monomer.</text>
</comment>
<dbReference type="SUPFAM" id="SSF52374">
    <property type="entry name" value="Nucleotidylyl transferase"/>
    <property type="match status" value="1"/>
</dbReference>
<proteinExistence type="inferred from homology"/>
<evidence type="ECO:0000256" key="12">
    <source>
        <dbReference type="ARBA" id="ARBA00025217"/>
    </source>
</evidence>
<dbReference type="HAMAP" id="MF_02003">
    <property type="entry name" value="Ile_tRNA_synth_type2"/>
    <property type="match status" value="1"/>
</dbReference>
<dbReference type="PRINTS" id="PR00984">
    <property type="entry name" value="TRNASYNTHILE"/>
</dbReference>
<keyword evidence="5 14" id="KW-0436">Ligase</keyword>
<dbReference type="GO" id="GO:0005737">
    <property type="term" value="C:cytoplasm"/>
    <property type="evidence" value="ECO:0007669"/>
    <property type="project" value="UniProtKB-SubCell"/>
</dbReference>
<sequence>MGERGIFNTAPWVAGPMGVPKPAGSLDPVALETALMETWGEEGTFEATIEARRDVASPFTFLEGPPTANGRPGIHHVISRLFKDMVCRWKTMEGHVVERMGGWDTHGLPVEIEVQKKLDLMSNEAIEAYGMEAFNERCKESVWTYEKAWREMTERMGFWIDMDEPYVTLHDEYIESAWWSLKRMFDKGLLFRGHKVLPYCPQTGTSYSTHEVSLGYKEVSEPAVYIKFRLVDDDASVLAWTTTPWTLPGNVGLAVGPDVTYCRIRIAEPPAGAWDGRGGAEVGEELILAKDLLTDVLRHQIEVIGEFPGSQLIGKAYHPLFPDAVERGDSESAWTVVAADFVTTTDGTGVVHTAVMYGEEDYNLGMEVGFPAQHTVGIDGAFVAGTHHLLDGRYVKDCDSDIIDHLADEGLLYREHTYTHDYPHCWRTDHPLLYYAMDSWFVRMTAVRDEILQYNSEVEWAPEWTGTKRMGEWLSNIKDWAISRERYWGTPIPVWICPDCGHEHCIGSIEEMVSMKTADSPVPPELHRPYVDDVKLHCPSSGCSGEMVREPYVMDCWFDSGCASFAQWHYPFENEDKFDGSFPVDYICEAVDQTRGWFYSLLAVSTAVFDSTCYHRCLSLGHILDKEGKKMSKSKGNVVDSWDHFNKEGADSIRWYMTTQSAPWSPTNFDPNGVRRSYASMFLTLWNIYRFHADYAALDGFDPDDQSGYVAVTERSPLDRWVLSRASAMADAYHEHFESWDFHKAGRELEDFVVNDLSNWYVRRSRRRLWDEADSSDKRACQHTLHEALLLVCRLMAPIAPFMPDRIHRDLVGSSVHLADWPAGSSLLERTLPPRDYGLEQQMALVRTLAETGRRIRVEGGRRQRLPCRYGWIIGGPELAGFHDILAEELNVESLMTEKDLDRFQRTALKPNRKSLGAKCRSDLPAVLAKLGTADPDSLLLEIEAGIAALAGYQITMDDIEVRRVEKEGYSAATLSDEDFGDVSLVLDMSIDDELQSRGLARDVIRRIQSKRKELDLAVEGTIRLSVWIDGGELAEDDWAHVQSETRAGTAVLNEGDAPSEADSFEVDGIEVAFTIAS</sequence>
<evidence type="ECO:0000256" key="4">
    <source>
        <dbReference type="ARBA" id="ARBA00022490"/>
    </source>
</evidence>
<dbReference type="Proteomes" id="UP000248161">
    <property type="component" value="Unassembled WGS sequence"/>
</dbReference>
<evidence type="ECO:0000256" key="13">
    <source>
        <dbReference type="ARBA" id="ARBA00048359"/>
    </source>
</evidence>
<keyword evidence="10 14" id="KW-0648">Protein biosynthesis</keyword>
<evidence type="ECO:0000256" key="2">
    <source>
        <dbReference type="ARBA" id="ARBA00004496"/>
    </source>
</evidence>
<dbReference type="Gene3D" id="3.90.740.10">
    <property type="entry name" value="Valyl/Leucyl/Isoleucyl-tRNA synthetase, editing domain"/>
    <property type="match status" value="1"/>
</dbReference>
<protein>
    <recommendedName>
        <fullName evidence="14">Isoleucine--tRNA ligase</fullName>
        <ecNumber evidence="14">6.1.1.5</ecNumber>
    </recommendedName>
    <alternativeName>
        <fullName evidence="14">Isoleucyl-tRNA synthetase</fullName>
        <shortName evidence="14">IleRS</shortName>
    </alternativeName>
</protein>
<evidence type="ECO:0000256" key="1">
    <source>
        <dbReference type="ARBA" id="ARBA00001947"/>
    </source>
</evidence>
<comment type="subcellular location">
    <subcellularLocation>
        <location evidence="2 14">Cytoplasm</location>
    </subcellularLocation>
</comment>
<comment type="similarity">
    <text evidence="14">Belongs to the class-I aminoacyl-tRNA synthetase family. IleS type 2 subfamily.</text>
</comment>
<keyword evidence="4 14" id="KW-0963">Cytoplasm</keyword>
<dbReference type="GO" id="GO:0008270">
    <property type="term" value="F:zinc ion binding"/>
    <property type="evidence" value="ECO:0007669"/>
    <property type="project" value="UniProtKB-UniRule"/>
</dbReference>
<evidence type="ECO:0000256" key="14">
    <source>
        <dbReference type="HAMAP-Rule" id="MF_02003"/>
    </source>
</evidence>
<dbReference type="Gene3D" id="1.10.730.10">
    <property type="entry name" value="Isoleucyl-tRNA Synthetase, Domain 1"/>
    <property type="match status" value="1"/>
</dbReference>
<dbReference type="PANTHER" id="PTHR42780">
    <property type="entry name" value="SOLEUCYL-TRNA SYNTHETASE"/>
    <property type="match status" value="1"/>
</dbReference>
<dbReference type="InterPro" id="IPR033709">
    <property type="entry name" value="Anticodon_Ile_ABEc"/>
</dbReference>
<dbReference type="SUPFAM" id="SSF47323">
    <property type="entry name" value="Anticodon-binding domain of a subclass of class I aminoacyl-tRNA synthetases"/>
    <property type="match status" value="1"/>
</dbReference>
<name>A0A2V3HSJ2_9ARCH</name>
<dbReference type="GO" id="GO:0002161">
    <property type="term" value="F:aminoacyl-tRNA deacylase activity"/>
    <property type="evidence" value="ECO:0007669"/>
    <property type="project" value="InterPro"/>
</dbReference>
<dbReference type="Pfam" id="PF08264">
    <property type="entry name" value="Anticodon_1"/>
    <property type="match status" value="1"/>
</dbReference>
<dbReference type="InterPro" id="IPR013155">
    <property type="entry name" value="M/V/L/I-tRNA-synth_anticd-bd"/>
</dbReference>
<keyword evidence="11 14" id="KW-0030">Aminoacyl-tRNA synthetase</keyword>
<dbReference type="InterPro" id="IPR009080">
    <property type="entry name" value="tRNAsynth_Ia_anticodon-bd"/>
</dbReference>
<feature type="short sequence motif" description="'KMSKS' region" evidence="14">
    <location>
        <begin position="630"/>
        <end position="634"/>
    </location>
</feature>
<accession>A0A2V3HSJ2</accession>
<reference evidence="17 18" key="1">
    <citation type="journal article" date="2015" name="Nat. Commun.">
        <title>Genomic and transcriptomic evidence for scavenging of diverse organic compounds by widespread deep-sea archaea.</title>
        <authorList>
            <person name="Li M."/>
            <person name="Baker B.J."/>
            <person name="Anantharaman K."/>
            <person name="Jain S."/>
            <person name="Breier J.A."/>
            <person name="Dick G.J."/>
        </authorList>
    </citation>
    <scope>NUCLEOTIDE SEQUENCE [LARGE SCALE GENOMIC DNA]</scope>
    <source>
        <strain evidence="17">Cayman_51_deep</strain>
    </source>
</reference>
<feature type="binding site" evidence="14">
    <location>
        <position position="633"/>
    </location>
    <ligand>
        <name>ATP</name>
        <dbReference type="ChEBI" id="CHEBI:30616"/>
    </ligand>
</feature>
<feature type="domain" description="Methionyl/Valyl/Leucyl/Isoleucyl-tRNA synthetase anticodon-binding" evidence="16">
    <location>
        <begin position="719"/>
        <end position="867"/>
    </location>
</feature>
<dbReference type="FunFam" id="3.40.50.620:FF:000063">
    <property type="entry name" value="Isoleucine--tRNA ligase"/>
    <property type="match status" value="1"/>
</dbReference>
<dbReference type="EMBL" id="PSPG01000003">
    <property type="protein sequence ID" value="PXF22107.1"/>
    <property type="molecule type" value="Genomic_DNA"/>
</dbReference>
<evidence type="ECO:0000313" key="18">
    <source>
        <dbReference type="Proteomes" id="UP000248161"/>
    </source>
</evidence>
<dbReference type="PANTHER" id="PTHR42780:SF1">
    <property type="entry name" value="ISOLEUCINE--TRNA LIGASE, CYTOPLASMIC"/>
    <property type="match status" value="1"/>
</dbReference>
<dbReference type="GO" id="GO:0004822">
    <property type="term" value="F:isoleucine-tRNA ligase activity"/>
    <property type="evidence" value="ECO:0007669"/>
    <property type="project" value="UniProtKB-UniRule"/>
</dbReference>
<evidence type="ECO:0000256" key="3">
    <source>
        <dbReference type="ARBA" id="ARBA00011245"/>
    </source>
</evidence>
<dbReference type="AlphaFoldDB" id="A0A2V3HSJ2"/>
<dbReference type="GO" id="GO:0000049">
    <property type="term" value="F:tRNA binding"/>
    <property type="evidence" value="ECO:0007669"/>
    <property type="project" value="InterPro"/>
</dbReference>
<evidence type="ECO:0000259" key="16">
    <source>
        <dbReference type="Pfam" id="PF08264"/>
    </source>
</evidence>
<dbReference type="InterPro" id="IPR009008">
    <property type="entry name" value="Val/Leu/Ile-tRNA-synth_edit"/>
</dbReference>
<evidence type="ECO:0000256" key="9">
    <source>
        <dbReference type="ARBA" id="ARBA00022840"/>
    </source>
</evidence>
<feature type="domain" description="Aminoacyl-tRNA synthetase class Ia" evidence="15">
    <location>
        <begin position="35"/>
        <end position="661"/>
    </location>
</feature>
<dbReference type="FunFam" id="3.40.50.620:FF:000075">
    <property type="entry name" value="Isoleucine--tRNA ligase"/>
    <property type="match status" value="1"/>
</dbReference>
<evidence type="ECO:0000256" key="11">
    <source>
        <dbReference type="ARBA" id="ARBA00023146"/>
    </source>
</evidence>
<dbReference type="InterPro" id="IPR002300">
    <property type="entry name" value="aa-tRNA-synth_Ia"/>
</dbReference>
<dbReference type="GO" id="GO:0006428">
    <property type="term" value="P:isoleucyl-tRNA aminoacylation"/>
    <property type="evidence" value="ECO:0007669"/>
    <property type="project" value="UniProtKB-UniRule"/>
</dbReference>